<accession>A0A0F9UYS8</accession>
<dbReference type="AlphaFoldDB" id="A0A0F9UYS8"/>
<evidence type="ECO:0000313" key="1">
    <source>
        <dbReference type="EMBL" id="KKN66366.1"/>
    </source>
</evidence>
<organism evidence="1">
    <name type="scientific">marine sediment metagenome</name>
    <dbReference type="NCBI Taxonomy" id="412755"/>
    <lineage>
        <taxon>unclassified sequences</taxon>
        <taxon>metagenomes</taxon>
        <taxon>ecological metagenomes</taxon>
    </lineage>
</organism>
<sequence length="105" mass="11716">MCEVVRFYNAPRLGHAKQLGKKGHLANSVADVGSGERIGLVVKRGRSLIHIILMDSSGIKVHKIPNSDDRYITQLDYPVARAKKRFRAAFKTFGGTREARRLLKG</sequence>
<protein>
    <submittedName>
        <fullName evidence="1">Uncharacterized protein</fullName>
    </submittedName>
</protein>
<reference evidence="1" key="1">
    <citation type="journal article" date="2015" name="Nature">
        <title>Complex archaea that bridge the gap between prokaryotes and eukaryotes.</title>
        <authorList>
            <person name="Spang A."/>
            <person name="Saw J.H."/>
            <person name="Jorgensen S.L."/>
            <person name="Zaremba-Niedzwiedzka K."/>
            <person name="Martijn J."/>
            <person name="Lind A.E."/>
            <person name="van Eijk R."/>
            <person name="Schleper C."/>
            <person name="Guy L."/>
            <person name="Ettema T.J."/>
        </authorList>
    </citation>
    <scope>NUCLEOTIDE SEQUENCE</scope>
</reference>
<dbReference type="EMBL" id="LAZR01000502">
    <property type="protein sequence ID" value="KKN66366.1"/>
    <property type="molecule type" value="Genomic_DNA"/>
</dbReference>
<name>A0A0F9UYS8_9ZZZZ</name>
<gene>
    <name evidence="1" type="ORF">LCGC14_0471870</name>
</gene>
<proteinExistence type="predicted"/>
<comment type="caution">
    <text evidence="1">The sequence shown here is derived from an EMBL/GenBank/DDBJ whole genome shotgun (WGS) entry which is preliminary data.</text>
</comment>